<dbReference type="GO" id="GO:0070382">
    <property type="term" value="C:exocytic vesicle"/>
    <property type="evidence" value="ECO:0007669"/>
    <property type="project" value="TreeGrafter"/>
</dbReference>
<evidence type="ECO:0000313" key="4">
    <source>
        <dbReference type="WBParaSite" id="SBAD_0000408201-mRNA-1"/>
    </source>
</evidence>
<accession>A0A183IJW2</accession>
<evidence type="ECO:0000313" key="3">
    <source>
        <dbReference type="Proteomes" id="UP000270296"/>
    </source>
</evidence>
<name>A0A183IJW2_9BILA</name>
<keyword evidence="3" id="KW-1185">Reference proteome</keyword>
<dbReference type="SUPFAM" id="SSF49562">
    <property type="entry name" value="C2 domain (Calcium/lipid-binding domain, CaLB)"/>
    <property type="match status" value="1"/>
</dbReference>
<dbReference type="GO" id="GO:0030276">
    <property type="term" value="F:clathrin binding"/>
    <property type="evidence" value="ECO:0007669"/>
    <property type="project" value="TreeGrafter"/>
</dbReference>
<dbReference type="EMBL" id="UZAM01008016">
    <property type="protein sequence ID" value="VDP02755.1"/>
    <property type="molecule type" value="Genomic_DNA"/>
</dbReference>
<dbReference type="AlphaFoldDB" id="A0A183IJW2"/>
<evidence type="ECO:0000256" key="1">
    <source>
        <dbReference type="SAM" id="MobiDB-lite"/>
    </source>
</evidence>
<dbReference type="GO" id="GO:0000149">
    <property type="term" value="F:SNARE binding"/>
    <property type="evidence" value="ECO:0007669"/>
    <property type="project" value="TreeGrafter"/>
</dbReference>
<dbReference type="Gene3D" id="2.60.40.150">
    <property type="entry name" value="C2 domain"/>
    <property type="match status" value="1"/>
</dbReference>
<dbReference type="GO" id="GO:0005544">
    <property type="term" value="F:calcium-dependent phospholipid binding"/>
    <property type="evidence" value="ECO:0007669"/>
    <property type="project" value="TreeGrafter"/>
</dbReference>
<reference evidence="4" key="1">
    <citation type="submission" date="2016-06" db="UniProtKB">
        <authorList>
            <consortium name="WormBaseParasite"/>
        </authorList>
    </citation>
    <scope>IDENTIFICATION</scope>
</reference>
<evidence type="ECO:0000313" key="2">
    <source>
        <dbReference type="EMBL" id="VDP02755.1"/>
    </source>
</evidence>
<dbReference type="PANTHER" id="PTHR10024">
    <property type="entry name" value="SYNAPTOTAGMIN"/>
    <property type="match status" value="1"/>
</dbReference>
<dbReference type="GO" id="GO:0005886">
    <property type="term" value="C:plasma membrane"/>
    <property type="evidence" value="ECO:0007669"/>
    <property type="project" value="TreeGrafter"/>
</dbReference>
<proteinExistence type="predicted"/>
<organism evidence="4">
    <name type="scientific">Soboliphyme baturini</name>
    <dbReference type="NCBI Taxonomy" id="241478"/>
    <lineage>
        <taxon>Eukaryota</taxon>
        <taxon>Metazoa</taxon>
        <taxon>Ecdysozoa</taxon>
        <taxon>Nematoda</taxon>
        <taxon>Enoplea</taxon>
        <taxon>Dorylaimia</taxon>
        <taxon>Dioctophymatida</taxon>
        <taxon>Dioctophymatoidea</taxon>
        <taxon>Soboliphymatidae</taxon>
        <taxon>Soboliphyme</taxon>
    </lineage>
</organism>
<dbReference type="PANTHER" id="PTHR10024:SF378">
    <property type="entry name" value="SYNAPTOTAGMIN BETA, ISOFORM D"/>
    <property type="match status" value="1"/>
</dbReference>
<dbReference type="GO" id="GO:0017156">
    <property type="term" value="P:calcium-ion regulated exocytosis"/>
    <property type="evidence" value="ECO:0007669"/>
    <property type="project" value="TreeGrafter"/>
</dbReference>
<dbReference type="OrthoDB" id="67700at2759"/>
<dbReference type="GO" id="GO:0005509">
    <property type="term" value="F:calcium ion binding"/>
    <property type="evidence" value="ECO:0007669"/>
    <property type="project" value="TreeGrafter"/>
</dbReference>
<feature type="compositionally biased region" description="Low complexity" evidence="1">
    <location>
        <begin position="107"/>
        <end position="124"/>
    </location>
</feature>
<gene>
    <name evidence="2" type="ORF">SBAD_LOCUS3908</name>
</gene>
<protein>
    <submittedName>
        <fullName evidence="4">C2 domain-containing protein</fullName>
    </submittedName>
</protein>
<dbReference type="Proteomes" id="UP000270296">
    <property type="component" value="Unassembled WGS sequence"/>
</dbReference>
<dbReference type="WBParaSite" id="SBAD_0000408201-mRNA-1">
    <property type="protein sequence ID" value="SBAD_0000408201-mRNA-1"/>
    <property type="gene ID" value="SBAD_0000408201"/>
</dbReference>
<sequence>MISTYIGRAIMQICFMNASCFANLTGSAISALTANLTSAPSSRTLSKPPPKLFETISGCDEVMKPYIQNCTVAAYAQLVQDSCRKLYIMSLPLNPIIGGWRRRGSSVDRASPSSSKRSSMTISSVPQHSAAIDSSNCEAVSRAPRQPSPDKRRSCAKHYIGAIKSELYIRKGSVLVKSGSTDSGVGQIRLRLQYDFHRSDLIVQIIEVTNLSSTSPKCYAKILMITEDFETFRKLEGILDGESYTFQEKAKIPVASDELSRSTLKILLFENAYGTKFIGDLELDLLENDPSAEVEVVADIENRARSDMFSFAEVCPPLFVEEHVSGELQVAVKYLPNAERMVVTILETRGMDILEVMRLMGKLPKGHFWKITNTIIGEIIIGENSPLLSGRKQWKSVCKDGEETTVWHRLIKYERSDHERRYSR</sequence>
<dbReference type="InterPro" id="IPR035892">
    <property type="entry name" value="C2_domain_sf"/>
</dbReference>
<dbReference type="GO" id="GO:0001786">
    <property type="term" value="F:phosphatidylserine binding"/>
    <property type="evidence" value="ECO:0007669"/>
    <property type="project" value="TreeGrafter"/>
</dbReference>
<reference evidence="2 3" key="2">
    <citation type="submission" date="2018-11" db="EMBL/GenBank/DDBJ databases">
        <authorList>
            <consortium name="Pathogen Informatics"/>
        </authorList>
    </citation>
    <scope>NUCLEOTIDE SEQUENCE [LARGE SCALE GENOMIC DNA]</scope>
</reference>
<feature type="region of interest" description="Disordered" evidence="1">
    <location>
        <begin position="103"/>
        <end position="154"/>
    </location>
</feature>